<proteinExistence type="inferred from homology"/>
<dbReference type="OrthoDB" id="45650at2157"/>
<dbReference type="KEGG" id="psyt:DSAG12_01092"/>
<dbReference type="CDD" id="cd00291">
    <property type="entry name" value="SirA_YedF_YeeD"/>
    <property type="match status" value="1"/>
</dbReference>
<gene>
    <name evidence="3" type="ORF">DSAG12_01092</name>
</gene>
<dbReference type="PANTHER" id="PTHR33279">
    <property type="entry name" value="SULFUR CARRIER PROTEIN YEDF-RELATED"/>
    <property type="match status" value="1"/>
</dbReference>
<dbReference type="InterPro" id="IPR036868">
    <property type="entry name" value="TusA-like_sf"/>
</dbReference>
<reference evidence="3 4" key="2">
    <citation type="journal article" date="2024" name="Int. J. Syst. Evol. Microbiol.">
        <title>Promethearchaeum syntrophicum gen. nov., sp. nov., an anaerobic, obligately syntrophic archaeon, the first isolate of the lineage 'Asgard' archaea, and proposal of the new archaeal phylum Promethearchaeota phyl. nov. and kingdom Promethearchaeati regn. nov.</title>
        <authorList>
            <person name="Imachi H."/>
            <person name="Nobu M.K."/>
            <person name="Kato S."/>
            <person name="Takaki Y."/>
            <person name="Miyazaki M."/>
            <person name="Miyata M."/>
            <person name="Ogawara M."/>
            <person name="Saito Y."/>
            <person name="Sakai S."/>
            <person name="Tahara Y.O."/>
            <person name="Takano Y."/>
            <person name="Tasumi E."/>
            <person name="Uematsu K."/>
            <person name="Yoshimura T."/>
            <person name="Itoh T."/>
            <person name="Ohkuma M."/>
            <person name="Takai K."/>
        </authorList>
    </citation>
    <scope>NUCLEOTIDE SEQUENCE [LARGE SCALE GENOMIC DNA]</scope>
    <source>
        <strain evidence="3 4">MK-D1</strain>
    </source>
</reference>
<dbReference type="PROSITE" id="PS01148">
    <property type="entry name" value="UPF0033"/>
    <property type="match status" value="1"/>
</dbReference>
<dbReference type="PANTHER" id="PTHR33279:SF6">
    <property type="entry name" value="SULFUR CARRIER PROTEIN YEDF-RELATED"/>
    <property type="match status" value="1"/>
</dbReference>
<dbReference type="Gene3D" id="3.30.110.40">
    <property type="entry name" value="TusA-like domain"/>
    <property type="match status" value="1"/>
</dbReference>
<feature type="domain" description="UPF0033" evidence="2">
    <location>
        <begin position="11"/>
        <end position="35"/>
    </location>
</feature>
<evidence type="ECO:0000313" key="4">
    <source>
        <dbReference type="Proteomes" id="UP000321408"/>
    </source>
</evidence>
<dbReference type="RefSeq" id="WP_147662182.1">
    <property type="nucleotide sequence ID" value="NZ_CP042905.2"/>
</dbReference>
<organism evidence="3 4">
    <name type="scientific">Promethearchaeum syntrophicum</name>
    <dbReference type="NCBI Taxonomy" id="2594042"/>
    <lineage>
        <taxon>Archaea</taxon>
        <taxon>Promethearchaeati</taxon>
        <taxon>Promethearchaeota</taxon>
        <taxon>Promethearchaeia</taxon>
        <taxon>Promethearchaeales</taxon>
        <taxon>Promethearchaeaceae</taxon>
        <taxon>Promethearchaeum</taxon>
    </lineage>
</organism>
<evidence type="ECO:0000313" key="3">
    <source>
        <dbReference type="EMBL" id="QEE15267.1"/>
    </source>
</evidence>
<keyword evidence="4" id="KW-1185">Reference proteome</keyword>
<accession>A0A5B9D8T2</accession>
<reference evidence="3 4" key="1">
    <citation type="journal article" date="2020" name="Nature">
        <title>Isolation of an archaeon at the prokaryote-eukaryote interface.</title>
        <authorList>
            <person name="Imachi H."/>
            <person name="Nobu M.K."/>
            <person name="Nakahara N."/>
            <person name="Morono Y."/>
            <person name="Ogawara M."/>
            <person name="Takaki Y."/>
            <person name="Takano Y."/>
            <person name="Uematsu K."/>
            <person name="Ikuta T."/>
            <person name="Ito M."/>
            <person name="Matsui Y."/>
            <person name="Miyazaki M."/>
            <person name="Murata K."/>
            <person name="Saito Y."/>
            <person name="Sakai S."/>
            <person name="Song C."/>
            <person name="Tasumi E."/>
            <person name="Yamanaka Y."/>
            <person name="Yamaguchi T."/>
            <person name="Kamagata Y."/>
            <person name="Tamaki H."/>
            <person name="Takai K."/>
        </authorList>
    </citation>
    <scope>NUCLEOTIDE SEQUENCE [LARGE SCALE GENOMIC DNA]</scope>
    <source>
        <strain evidence="3 4">MK-D1</strain>
    </source>
</reference>
<dbReference type="AlphaFoldDB" id="A0A5B9D8T2"/>
<sequence>MSNEEKPKISLDCIGLFCPEPLFETREKIDSIDVGDVLEVFADDPAAEEDLKRFCKRTGHSLLKFENNNGEFRFLIKKEK</sequence>
<dbReference type="EMBL" id="CP042905">
    <property type="protein sequence ID" value="QEE15267.1"/>
    <property type="molecule type" value="Genomic_DNA"/>
</dbReference>
<evidence type="ECO:0000256" key="1">
    <source>
        <dbReference type="ARBA" id="ARBA00008984"/>
    </source>
</evidence>
<name>A0A5B9D8T2_9ARCH</name>
<dbReference type="Pfam" id="PF01206">
    <property type="entry name" value="TusA"/>
    <property type="match status" value="1"/>
</dbReference>
<dbReference type="Proteomes" id="UP000321408">
    <property type="component" value="Chromosome"/>
</dbReference>
<comment type="similarity">
    <text evidence="1">Belongs to the sulfur carrier protein TusA family.</text>
</comment>
<dbReference type="SUPFAM" id="SSF64307">
    <property type="entry name" value="SirA-like"/>
    <property type="match status" value="1"/>
</dbReference>
<dbReference type="InterPro" id="IPR001455">
    <property type="entry name" value="TusA-like"/>
</dbReference>
<dbReference type="GeneID" id="41329089"/>
<evidence type="ECO:0000259" key="2">
    <source>
        <dbReference type="PROSITE" id="PS01148"/>
    </source>
</evidence>
<protein>
    <submittedName>
        <fullName evidence="3">Sulfurtransferase TusA family protein</fullName>
    </submittedName>
</protein>